<comment type="similarity">
    <text evidence="1">Belongs to the class-II aminoacyl-tRNA synthetase family.</text>
</comment>
<evidence type="ECO:0000256" key="1">
    <source>
        <dbReference type="ARBA" id="ARBA00008226"/>
    </source>
</evidence>
<evidence type="ECO:0000256" key="2">
    <source>
        <dbReference type="ARBA" id="ARBA00013168"/>
    </source>
</evidence>
<accession>A0A075HQ59</accession>
<dbReference type="GO" id="GO:0006419">
    <property type="term" value="P:alanyl-tRNA aminoacylation"/>
    <property type="evidence" value="ECO:0007669"/>
    <property type="project" value="UniProtKB-UniRule"/>
</dbReference>
<evidence type="ECO:0000256" key="7">
    <source>
        <dbReference type="ARBA" id="ARBA00022723"/>
    </source>
</evidence>
<dbReference type="PRINTS" id="PR00980">
    <property type="entry name" value="TRNASYNTHALA"/>
</dbReference>
<keyword evidence="4" id="KW-0963">Cytoplasm</keyword>
<gene>
    <name evidence="16" type="primary">AARS</name>
    <name evidence="16" type="synonym">alaS</name>
</gene>
<dbReference type="InterPro" id="IPR045864">
    <property type="entry name" value="aa-tRNA-synth_II/BPL/LPL"/>
</dbReference>
<evidence type="ECO:0000256" key="3">
    <source>
        <dbReference type="ARBA" id="ARBA00017959"/>
    </source>
</evidence>
<dbReference type="SUPFAM" id="SSF55681">
    <property type="entry name" value="Class II aaRS and biotin synthetases"/>
    <property type="match status" value="1"/>
</dbReference>
<keyword evidence="9" id="KW-0862">Zinc</keyword>
<dbReference type="InterPro" id="IPR018164">
    <property type="entry name" value="Ala-tRNA-synth_IIc_N"/>
</dbReference>
<keyword evidence="13 16" id="KW-0030">Aminoacyl-tRNA synthetase</keyword>
<dbReference type="FunFam" id="3.10.310.40:FF:000001">
    <property type="entry name" value="Alanine--tRNA ligase"/>
    <property type="match status" value="1"/>
</dbReference>
<evidence type="ECO:0000256" key="13">
    <source>
        <dbReference type="ARBA" id="ARBA00023146"/>
    </source>
</evidence>
<dbReference type="SUPFAM" id="SSF50447">
    <property type="entry name" value="Translation proteins"/>
    <property type="match status" value="1"/>
</dbReference>
<dbReference type="Gene3D" id="2.40.30.130">
    <property type="match status" value="1"/>
</dbReference>
<organism evidence="16">
    <name type="scientific">uncultured marine group II/III euryarchaeote KM3_72_E02</name>
    <dbReference type="NCBI Taxonomy" id="1456498"/>
    <lineage>
        <taxon>Archaea</taxon>
        <taxon>Methanobacteriati</taxon>
        <taxon>Methanobacteriota</taxon>
        <taxon>environmental samples</taxon>
    </lineage>
</organism>
<evidence type="ECO:0000256" key="4">
    <source>
        <dbReference type="ARBA" id="ARBA00022490"/>
    </source>
</evidence>
<keyword evidence="10" id="KW-0067">ATP-binding</keyword>
<dbReference type="InterPro" id="IPR018163">
    <property type="entry name" value="Thr/Ala-tRNA-synth_IIc_edit"/>
</dbReference>
<evidence type="ECO:0000256" key="6">
    <source>
        <dbReference type="ARBA" id="ARBA00022598"/>
    </source>
</evidence>
<reference evidence="16" key="1">
    <citation type="journal article" date="2014" name="Genome Biol. Evol.">
        <title>Pangenome evidence for extensive interdomain horizontal transfer affecting lineage core and shell genes in uncultured planktonic thaumarchaeota and euryarchaeota.</title>
        <authorList>
            <person name="Deschamps P."/>
            <person name="Zivanovic Y."/>
            <person name="Moreira D."/>
            <person name="Rodriguez-Valera F."/>
            <person name="Lopez-Garcia P."/>
        </authorList>
    </citation>
    <scope>NUCLEOTIDE SEQUENCE</scope>
</reference>
<keyword evidence="6 16" id="KW-0436">Ligase</keyword>
<dbReference type="InterPro" id="IPR022429">
    <property type="entry name" value="Ala-tRNA_lgiase_arc"/>
</dbReference>
<dbReference type="GO" id="GO:0000049">
    <property type="term" value="F:tRNA binding"/>
    <property type="evidence" value="ECO:0007669"/>
    <property type="project" value="UniProtKB-KW"/>
</dbReference>
<evidence type="ECO:0000256" key="11">
    <source>
        <dbReference type="ARBA" id="ARBA00022884"/>
    </source>
</evidence>
<proteinExistence type="inferred from homology"/>
<evidence type="ECO:0000256" key="9">
    <source>
        <dbReference type="ARBA" id="ARBA00022833"/>
    </source>
</evidence>
<evidence type="ECO:0000256" key="8">
    <source>
        <dbReference type="ARBA" id="ARBA00022741"/>
    </source>
</evidence>
<dbReference type="InterPro" id="IPR050058">
    <property type="entry name" value="Ala-tRNA_ligase"/>
</dbReference>
<evidence type="ECO:0000313" key="16">
    <source>
        <dbReference type="EMBL" id="AIF16068.1"/>
    </source>
</evidence>
<keyword evidence="5" id="KW-0820">tRNA-binding</keyword>
<protein>
    <recommendedName>
        <fullName evidence="3 14">Alanine--tRNA ligase</fullName>
        <ecNumber evidence="2 14">6.1.1.7</ecNumber>
    </recommendedName>
</protein>
<sequence>MLARWRDDIHLTIASIADFQPHVTNGTVPPPANPLGISQPCIRLTDVAAVGRSGRHLTTFEMMAHHAFNRPQDGEVIYWIDQCVRYCDDMLVNTFGIAPADITYIENPWSGGGNAGPALEVIVGGLELATLVFMSLEEHEEGDVEIKGLRYRDMPLQIIDTGYGLERFCWAAAGTPTIYEAIYPESVDWLKGLAGFDEMVVGLGLSVDTDALLAELSQLAGILNIDVGTDVDSLYQRLAERLTDGGVKISVGDLKRVTEPLSSIYAIPDHMHAICNMLGDGLVPSNAKAGYLARMMARRVCRMKGDLGIDVSLAQLGEHHMDTHLDMTRFVQSREGILTILSLEEARYHEMLRKGEAAVRTALRDVAKDASEAPDETLFRLAEERGLNPDMVVSIAHGLGWQNLSVRVGFAADMAARNAEGTKAAAKGKAKGEIFPIGQPITMRDYYEDTSKTEFQATVLHCSPVSQEQIASLNLSAEVSITPTHAVVLDRTLFYPEGGGQLGDQGTLGGANVADTRVENGVIFHLTDAALSNGEVEGQVDWSRRRQLMDHHTAVHLVGGSARALLGSHIWQAGSNKGERYARIDLTHHSRLTRDDLDQIEDHANDIIGANPTVEKIVLQRAEADARFGFELYQGGPPKHSEIRVIKIGDHDVQACGGTHHDNVGEVGELRIIRASQVQDGVERLQIVAGETAREHARAQERLLNESSEVLGVSPEDLPNTVSRFFDEWKSQQKKIEALESEIVRLRTSGGGDGAVEKDGIRYAVMEVAGDIKAVMAMLGQLTRDPEKPTLAVLGTRDGGGKLIVASTEGSIVSQKHDATEILAAIAGHIDGGGGGRPTMAQGGGSNPDGIPAALDAARDLLGL</sequence>
<dbReference type="PANTHER" id="PTHR11777">
    <property type="entry name" value="ALANYL-TRNA SYNTHETASE"/>
    <property type="match status" value="1"/>
</dbReference>
<keyword evidence="11" id="KW-0694">RNA-binding</keyword>
<dbReference type="Pfam" id="PF01411">
    <property type="entry name" value="tRNA-synt_2c"/>
    <property type="match status" value="1"/>
</dbReference>
<dbReference type="SUPFAM" id="SSF101353">
    <property type="entry name" value="Putative anticodon-binding domain of alanyl-tRNA synthetase (AlaRS)"/>
    <property type="match status" value="1"/>
</dbReference>
<dbReference type="EMBL" id="KF901045">
    <property type="protein sequence ID" value="AIF16068.1"/>
    <property type="molecule type" value="Genomic_DNA"/>
</dbReference>
<keyword evidence="8" id="KW-0547">Nucleotide-binding</keyword>
<dbReference type="NCBIfam" id="TIGR00344">
    <property type="entry name" value="alaS"/>
    <property type="match status" value="1"/>
</dbReference>
<dbReference type="Pfam" id="PF07973">
    <property type="entry name" value="tRNA_SAD"/>
    <property type="match status" value="1"/>
</dbReference>
<dbReference type="EC" id="6.1.1.7" evidence="2 14"/>
<dbReference type="PANTHER" id="PTHR11777:SF9">
    <property type="entry name" value="ALANINE--TRNA LIGASE, CYTOPLASMIC"/>
    <property type="match status" value="1"/>
</dbReference>
<keyword evidence="7" id="KW-0479">Metal-binding</keyword>
<dbReference type="InterPro" id="IPR002318">
    <property type="entry name" value="Ala-tRNA-lgiase_IIc"/>
</dbReference>
<name>A0A075HQ59_9EURY</name>
<dbReference type="InterPro" id="IPR018165">
    <property type="entry name" value="Ala-tRNA-synth_IIc_core"/>
</dbReference>
<dbReference type="Gene3D" id="3.30.930.10">
    <property type="entry name" value="Bira Bifunctional Protein, Domain 2"/>
    <property type="match status" value="1"/>
</dbReference>
<feature type="domain" description="Alanyl-transfer RNA synthetases family profile" evidence="15">
    <location>
        <begin position="1"/>
        <end position="699"/>
    </location>
</feature>
<dbReference type="GO" id="GO:0005737">
    <property type="term" value="C:cytoplasm"/>
    <property type="evidence" value="ECO:0007669"/>
    <property type="project" value="UniProtKB-UniRule"/>
</dbReference>
<dbReference type="NCBIfam" id="TIGR03683">
    <property type="entry name" value="A-tRNA_syn_arch"/>
    <property type="match status" value="1"/>
</dbReference>
<dbReference type="GO" id="GO:0046872">
    <property type="term" value="F:metal ion binding"/>
    <property type="evidence" value="ECO:0007669"/>
    <property type="project" value="UniProtKB-KW"/>
</dbReference>
<dbReference type="Pfam" id="PF02272">
    <property type="entry name" value="DHHA1"/>
    <property type="match status" value="1"/>
</dbReference>
<evidence type="ECO:0000256" key="14">
    <source>
        <dbReference type="NCBIfam" id="TIGR00344"/>
    </source>
</evidence>
<dbReference type="InterPro" id="IPR012947">
    <property type="entry name" value="tRNA_SAD"/>
</dbReference>
<dbReference type="GO" id="GO:0004813">
    <property type="term" value="F:alanine-tRNA ligase activity"/>
    <property type="evidence" value="ECO:0007669"/>
    <property type="project" value="UniProtKB-UniRule"/>
</dbReference>
<dbReference type="AlphaFoldDB" id="A0A075HQ59"/>
<dbReference type="GO" id="GO:0002161">
    <property type="term" value="F:aminoacyl-tRNA deacylase activity"/>
    <property type="evidence" value="ECO:0007669"/>
    <property type="project" value="UniProtKB-ARBA"/>
</dbReference>
<dbReference type="Gene3D" id="6.10.250.550">
    <property type="match status" value="1"/>
</dbReference>
<dbReference type="PROSITE" id="PS50860">
    <property type="entry name" value="AA_TRNA_LIGASE_II_ALA"/>
    <property type="match status" value="1"/>
</dbReference>
<dbReference type="SUPFAM" id="SSF55186">
    <property type="entry name" value="ThrRS/AlaRS common domain"/>
    <property type="match status" value="1"/>
</dbReference>
<dbReference type="Gene3D" id="3.30.54.20">
    <property type="match status" value="1"/>
</dbReference>
<evidence type="ECO:0000256" key="5">
    <source>
        <dbReference type="ARBA" id="ARBA00022555"/>
    </source>
</evidence>
<evidence type="ECO:0000256" key="10">
    <source>
        <dbReference type="ARBA" id="ARBA00022840"/>
    </source>
</evidence>
<evidence type="ECO:0000256" key="12">
    <source>
        <dbReference type="ARBA" id="ARBA00022917"/>
    </source>
</evidence>
<dbReference type="InterPro" id="IPR003156">
    <property type="entry name" value="DHHA1_dom"/>
</dbReference>
<keyword evidence="12" id="KW-0648">Protein biosynthesis</keyword>
<dbReference type="SMART" id="SM00863">
    <property type="entry name" value="tRNA_SAD"/>
    <property type="match status" value="1"/>
</dbReference>
<dbReference type="InterPro" id="IPR009000">
    <property type="entry name" value="Transl_B-barrel_sf"/>
</dbReference>
<evidence type="ECO:0000259" key="15">
    <source>
        <dbReference type="PROSITE" id="PS50860"/>
    </source>
</evidence>
<dbReference type="InterPro" id="IPR018162">
    <property type="entry name" value="Ala-tRNA-ligase_IIc_anticod-bd"/>
</dbReference>
<dbReference type="GO" id="GO:0005524">
    <property type="term" value="F:ATP binding"/>
    <property type="evidence" value="ECO:0007669"/>
    <property type="project" value="UniProtKB-KW"/>
</dbReference>
<dbReference type="Gene3D" id="3.10.310.40">
    <property type="match status" value="1"/>
</dbReference>
<dbReference type="Gene3D" id="3.30.980.10">
    <property type="entry name" value="Threonyl-trna Synthetase, Chain A, domain 2"/>
    <property type="match status" value="1"/>
</dbReference>